<dbReference type="SUPFAM" id="SSF52540">
    <property type="entry name" value="P-loop containing nucleoside triphosphate hydrolases"/>
    <property type="match status" value="1"/>
</dbReference>
<keyword evidence="3 4" id="KW-0418">Kinase</keyword>
<proteinExistence type="inferred from homology"/>
<evidence type="ECO:0000256" key="2">
    <source>
        <dbReference type="ARBA" id="ARBA00022679"/>
    </source>
</evidence>
<feature type="domain" description="Polyphosphate kinase-2-related" evidence="5">
    <location>
        <begin position="46"/>
        <end position="269"/>
    </location>
</feature>
<evidence type="ECO:0000256" key="3">
    <source>
        <dbReference type="ARBA" id="ARBA00022777"/>
    </source>
</evidence>
<comment type="caution">
    <text evidence="6">The sequence shown here is derived from an EMBL/GenBank/DDBJ whole genome shotgun (WGS) entry which is preliminary data.</text>
</comment>
<dbReference type="PIRSF" id="PIRSF028756">
    <property type="entry name" value="PPK2_prd"/>
    <property type="match status" value="1"/>
</dbReference>
<dbReference type="PANTHER" id="PTHR34383">
    <property type="entry name" value="POLYPHOSPHATE:AMP PHOSPHOTRANSFERASE-RELATED"/>
    <property type="match status" value="1"/>
</dbReference>
<evidence type="ECO:0000313" key="7">
    <source>
        <dbReference type="Proteomes" id="UP000253977"/>
    </source>
</evidence>
<keyword evidence="2 4" id="KW-0808">Transferase</keyword>
<evidence type="ECO:0000313" key="6">
    <source>
        <dbReference type="EMBL" id="RDD67394.1"/>
    </source>
</evidence>
<dbReference type="Gene3D" id="3.40.50.300">
    <property type="entry name" value="P-loop containing nucleotide triphosphate hydrolases"/>
    <property type="match status" value="1"/>
</dbReference>
<sequence length="289" mass="33069">MSLPFDGAISAFFENDAPKPIRDAIKRADKDDVLDPAYPYSERMPRKAYEKELTQLQIELVKMQAWVKETGQRVAIVFEGRDAAGKGGTIKRFRENLNPRGARNVALPKPSDTEATQWYFQRYISHLPAGGEIAFFDRSWYNRGVVEHVFDFCTPEQRQHFFAQVPDFEKMLVEDGIHLFKLWLNVGRAEQLRRFLAREADPLKQWKLSWIDVEGLKRWDAYSQAIPETLTLTHTQAAPWTVIRSDDKRRARLAAIRTVLSGLDYDGKDAKALGQVDGKICGGPALWDA</sequence>
<dbReference type="NCBIfam" id="TIGR03707">
    <property type="entry name" value="PPK2_P_aer"/>
    <property type="match status" value="1"/>
</dbReference>
<dbReference type="InterPro" id="IPR027417">
    <property type="entry name" value="P-loop_NTPase"/>
</dbReference>
<keyword evidence="7" id="KW-1185">Reference proteome</keyword>
<evidence type="ECO:0000256" key="1">
    <source>
        <dbReference type="ARBA" id="ARBA00009924"/>
    </source>
</evidence>
<comment type="similarity">
    <text evidence="1 4">Belongs to the polyphosphate kinase 2 (PPK2) family. Class I subfamily.</text>
</comment>
<dbReference type="RefSeq" id="WP_114510143.1">
    <property type="nucleotide sequence ID" value="NZ_QPMK01000003.1"/>
</dbReference>
<comment type="function">
    <text evidence="4">Uses inorganic polyphosphate (polyP) as a donor to convert GDP to GTP or ADP to ATP.</text>
</comment>
<dbReference type="Proteomes" id="UP000253977">
    <property type="component" value="Unassembled WGS sequence"/>
</dbReference>
<dbReference type="InterPro" id="IPR022486">
    <property type="entry name" value="PPK2_PA0141"/>
</dbReference>
<dbReference type="InterPro" id="IPR022488">
    <property type="entry name" value="PPK2-related"/>
</dbReference>
<reference evidence="6 7" key="1">
    <citation type="submission" date="2018-07" db="EMBL/GenBank/DDBJ databases">
        <title>Thalassococcus profundi sp. nov., a marine bacterium isolated from deep seawater of Okinawa Trough.</title>
        <authorList>
            <person name="Yu M."/>
        </authorList>
    </citation>
    <scope>NUCLEOTIDE SEQUENCE [LARGE SCALE GENOMIC DNA]</scope>
    <source>
        <strain evidence="6 7">WRAS1</strain>
    </source>
</reference>
<dbReference type="OrthoDB" id="9775224at2"/>
<organism evidence="6 7">
    <name type="scientific">Thalassococcus profundi</name>
    <dbReference type="NCBI Taxonomy" id="2282382"/>
    <lineage>
        <taxon>Bacteria</taxon>
        <taxon>Pseudomonadati</taxon>
        <taxon>Pseudomonadota</taxon>
        <taxon>Alphaproteobacteria</taxon>
        <taxon>Rhodobacterales</taxon>
        <taxon>Roseobacteraceae</taxon>
        <taxon>Thalassococcus</taxon>
    </lineage>
</organism>
<protein>
    <recommendedName>
        <fullName evidence="4">ADP/GDP-polyphosphate phosphotransferase</fullName>
        <ecNumber evidence="4">2.7.4.-</ecNumber>
    </recommendedName>
    <alternativeName>
        <fullName evidence="4">Polyphosphate kinase PPK2</fullName>
    </alternativeName>
</protein>
<dbReference type="EC" id="2.7.4.-" evidence="4"/>
<evidence type="ECO:0000259" key="5">
    <source>
        <dbReference type="Pfam" id="PF03976"/>
    </source>
</evidence>
<dbReference type="PANTHER" id="PTHR34383:SF1">
    <property type="entry name" value="ADP-POLYPHOSPHATE PHOSPHOTRANSFERASE"/>
    <property type="match status" value="1"/>
</dbReference>
<evidence type="ECO:0000256" key="4">
    <source>
        <dbReference type="RuleBase" id="RU369062"/>
    </source>
</evidence>
<accession>A0A369TRN5</accession>
<dbReference type="GO" id="GO:0008976">
    <property type="term" value="F:polyphosphate kinase activity"/>
    <property type="evidence" value="ECO:0007669"/>
    <property type="project" value="UniProtKB-UniRule"/>
</dbReference>
<dbReference type="GO" id="GO:0006793">
    <property type="term" value="P:phosphorus metabolic process"/>
    <property type="evidence" value="ECO:0007669"/>
    <property type="project" value="InterPro"/>
</dbReference>
<name>A0A369TRN5_9RHOB</name>
<dbReference type="AlphaFoldDB" id="A0A369TRN5"/>
<comment type="subunit">
    <text evidence="4">Homotetramer.</text>
</comment>
<dbReference type="Pfam" id="PF03976">
    <property type="entry name" value="PPK2"/>
    <property type="match status" value="1"/>
</dbReference>
<dbReference type="InterPro" id="IPR016898">
    <property type="entry name" value="Polyphosphate_phosphotransfera"/>
</dbReference>
<dbReference type="EMBL" id="QPMK01000003">
    <property type="protein sequence ID" value="RDD67394.1"/>
    <property type="molecule type" value="Genomic_DNA"/>
</dbReference>
<gene>
    <name evidence="6" type="primary">ppk2</name>
    <name evidence="6" type="ORF">DU478_06660</name>
</gene>